<dbReference type="EnsemblMetazoa" id="Aqu2.1.36644_001">
    <property type="protein sequence ID" value="Aqu2.1.36644_001"/>
    <property type="gene ID" value="Aqu2.1.36644"/>
</dbReference>
<organism evidence="3">
    <name type="scientific">Amphimedon queenslandica</name>
    <name type="common">Sponge</name>
    <dbReference type="NCBI Taxonomy" id="400682"/>
    <lineage>
        <taxon>Eukaryota</taxon>
        <taxon>Metazoa</taxon>
        <taxon>Porifera</taxon>
        <taxon>Demospongiae</taxon>
        <taxon>Heteroscleromorpha</taxon>
        <taxon>Haplosclerida</taxon>
        <taxon>Niphatidae</taxon>
        <taxon>Amphimedon</taxon>
    </lineage>
</organism>
<evidence type="ECO:0000259" key="2">
    <source>
        <dbReference type="Pfam" id="PF21530"/>
    </source>
</evidence>
<keyword evidence="1" id="KW-1133">Transmembrane helix</keyword>
<dbReference type="InterPro" id="IPR049163">
    <property type="entry name" value="Pif1-like_2B_dom"/>
</dbReference>
<feature type="domain" description="DNA helicase Pif1-like 2B" evidence="2">
    <location>
        <begin position="51"/>
        <end position="81"/>
    </location>
</feature>
<evidence type="ECO:0000313" key="3">
    <source>
        <dbReference type="EnsemblMetazoa" id="Aqu2.1.36644_001"/>
    </source>
</evidence>
<keyword evidence="1" id="KW-0812">Transmembrane</keyword>
<sequence length="99" mass="11092">MLESLETEKIELACVDVVDESGSTAKFDKKSRKKLEKLKDQRSKTAGLETLLSLAVGYRVMLRRNINMTIGLVNCAIGTVMGIYATYQLNLIIMMYLVT</sequence>
<protein>
    <recommendedName>
        <fullName evidence="2">DNA helicase Pif1-like 2B domain-containing protein</fullName>
    </recommendedName>
</protein>
<proteinExistence type="predicted"/>
<reference evidence="3" key="1">
    <citation type="submission" date="2017-05" db="UniProtKB">
        <authorList>
            <consortium name="EnsemblMetazoa"/>
        </authorList>
    </citation>
    <scope>IDENTIFICATION</scope>
</reference>
<keyword evidence="1" id="KW-0472">Membrane</keyword>
<dbReference type="InParanoid" id="A0A1X7VA72"/>
<dbReference type="Pfam" id="PF21530">
    <property type="entry name" value="Pif1_2B_dom"/>
    <property type="match status" value="1"/>
</dbReference>
<name>A0A1X7VA72_AMPQE</name>
<feature type="transmembrane region" description="Helical" evidence="1">
    <location>
        <begin position="71"/>
        <end position="98"/>
    </location>
</feature>
<accession>A0A1X7VA72</accession>
<dbReference type="AlphaFoldDB" id="A0A1X7VA72"/>
<evidence type="ECO:0000256" key="1">
    <source>
        <dbReference type="SAM" id="Phobius"/>
    </source>
</evidence>